<comment type="caution">
    <text evidence="14">The sequence shown here is derived from an EMBL/GenBank/DDBJ whole genome shotgun (WGS) entry which is preliminary data.</text>
</comment>
<evidence type="ECO:0000256" key="11">
    <source>
        <dbReference type="ARBA" id="ARBA00023180"/>
    </source>
</evidence>
<evidence type="ECO:0000256" key="12">
    <source>
        <dbReference type="SAM" id="Phobius"/>
    </source>
</evidence>
<dbReference type="InterPro" id="IPR001611">
    <property type="entry name" value="Leu-rich_rpt"/>
</dbReference>
<gene>
    <name evidence="14" type="ORF">Tsubulata_006382</name>
</gene>
<evidence type="ECO:0000256" key="5">
    <source>
        <dbReference type="ARBA" id="ARBA00022692"/>
    </source>
</evidence>
<keyword evidence="8 12" id="KW-1133">Transmembrane helix</keyword>
<accession>A0A9Q0F1G8</accession>
<evidence type="ECO:0000256" key="9">
    <source>
        <dbReference type="ARBA" id="ARBA00023136"/>
    </source>
</evidence>
<dbReference type="EMBL" id="JAKUCV010007716">
    <property type="protein sequence ID" value="KAJ4822275.1"/>
    <property type="molecule type" value="Genomic_DNA"/>
</dbReference>
<dbReference type="GO" id="GO:0005886">
    <property type="term" value="C:plasma membrane"/>
    <property type="evidence" value="ECO:0007669"/>
    <property type="project" value="UniProtKB-SubCell"/>
</dbReference>
<evidence type="ECO:0000256" key="10">
    <source>
        <dbReference type="ARBA" id="ARBA00023170"/>
    </source>
</evidence>
<dbReference type="SMART" id="SM00369">
    <property type="entry name" value="LRR_TYP"/>
    <property type="match status" value="11"/>
</dbReference>
<dbReference type="FunFam" id="3.80.10.10:FF:000041">
    <property type="entry name" value="LRR receptor-like serine/threonine-protein kinase ERECTA"/>
    <property type="match status" value="1"/>
</dbReference>
<keyword evidence="4" id="KW-0433">Leucine-rich repeat</keyword>
<comment type="subcellular location">
    <subcellularLocation>
        <location evidence="1">Cell membrane</location>
        <topology evidence="1">Single-pass type I membrane protein</topology>
    </subcellularLocation>
</comment>
<dbReference type="InterPro" id="IPR046956">
    <property type="entry name" value="RLP23-like"/>
</dbReference>
<keyword evidence="3" id="KW-1003">Cell membrane</keyword>
<keyword evidence="7" id="KW-0677">Repeat</keyword>
<dbReference type="Pfam" id="PF23598">
    <property type="entry name" value="LRR_14"/>
    <property type="match status" value="1"/>
</dbReference>
<dbReference type="FunFam" id="3.80.10.10:FF:000111">
    <property type="entry name" value="LRR receptor-like serine/threonine-protein kinase ERECTA"/>
    <property type="match status" value="1"/>
</dbReference>
<dbReference type="Gene3D" id="3.80.10.10">
    <property type="entry name" value="Ribonuclease Inhibitor"/>
    <property type="match status" value="3"/>
</dbReference>
<reference evidence="14" key="2">
    <citation type="journal article" date="2023" name="Plants (Basel)">
        <title>Annotation of the Turnera subulata (Passifloraceae) Draft Genome Reveals the S-Locus Evolved after the Divergence of Turneroideae from Passifloroideae in a Stepwise Manner.</title>
        <authorList>
            <person name="Henning P.M."/>
            <person name="Roalson E.H."/>
            <person name="Mir W."/>
            <person name="McCubbin A.G."/>
            <person name="Shore J.S."/>
        </authorList>
    </citation>
    <scope>NUCLEOTIDE SEQUENCE</scope>
    <source>
        <strain evidence="14">F60SS</strain>
    </source>
</reference>
<comment type="similarity">
    <text evidence="2">Belongs to the RLP family.</text>
</comment>
<evidence type="ECO:0000256" key="3">
    <source>
        <dbReference type="ARBA" id="ARBA00022475"/>
    </source>
</evidence>
<dbReference type="AlphaFoldDB" id="A0A9Q0F1G8"/>
<feature type="domain" description="Disease resistance R13L4/SHOC-2-like LRR" evidence="13">
    <location>
        <begin position="219"/>
        <end position="370"/>
    </location>
</feature>
<proteinExistence type="inferred from homology"/>
<evidence type="ECO:0000259" key="13">
    <source>
        <dbReference type="Pfam" id="PF23598"/>
    </source>
</evidence>
<keyword evidence="11" id="KW-0325">Glycoprotein</keyword>
<dbReference type="OrthoDB" id="976941at2759"/>
<dbReference type="PANTHER" id="PTHR48063:SF112">
    <property type="entry name" value="RECEPTOR LIKE PROTEIN 30-LIKE"/>
    <property type="match status" value="1"/>
</dbReference>
<protein>
    <recommendedName>
        <fullName evidence="13">Disease resistance R13L4/SHOC-2-like LRR domain-containing protein</fullName>
    </recommendedName>
</protein>
<dbReference type="SUPFAM" id="SSF52047">
    <property type="entry name" value="RNI-like"/>
    <property type="match status" value="1"/>
</dbReference>
<keyword evidence="15" id="KW-1185">Reference proteome</keyword>
<name>A0A9Q0F1G8_9ROSI</name>
<evidence type="ECO:0000256" key="8">
    <source>
        <dbReference type="ARBA" id="ARBA00022989"/>
    </source>
</evidence>
<reference evidence="14" key="1">
    <citation type="submission" date="2022-02" db="EMBL/GenBank/DDBJ databases">
        <authorList>
            <person name="Henning P.M."/>
            <person name="McCubbin A.G."/>
            <person name="Shore J.S."/>
        </authorList>
    </citation>
    <scope>NUCLEOTIDE SEQUENCE</scope>
    <source>
        <strain evidence="14">F60SS</strain>
        <tissue evidence="14">Leaves</tissue>
    </source>
</reference>
<dbReference type="InterPro" id="IPR003591">
    <property type="entry name" value="Leu-rich_rpt_typical-subtyp"/>
</dbReference>
<feature type="transmembrane region" description="Helical" evidence="12">
    <location>
        <begin position="816"/>
        <end position="840"/>
    </location>
</feature>
<dbReference type="InterPro" id="IPR032675">
    <property type="entry name" value="LRR_dom_sf"/>
</dbReference>
<evidence type="ECO:0000256" key="7">
    <source>
        <dbReference type="ARBA" id="ARBA00022737"/>
    </source>
</evidence>
<dbReference type="SUPFAM" id="SSF52058">
    <property type="entry name" value="L domain-like"/>
    <property type="match status" value="2"/>
</dbReference>
<dbReference type="InterPro" id="IPR055414">
    <property type="entry name" value="LRR_R13L4/SHOC2-like"/>
</dbReference>
<dbReference type="Proteomes" id="UP001141552">
    <property type="component" value="Unassembled WGS sequence"/>
</dbReference>
<evidence type="ECO:0000256" key="2">
    <source>
        <dbReference type="ARBA" id="ARBA00009592"/>
    </source>
</evidence>
<evidence type="ECO:0000256" key="6">
    <source>
        <dbReference type="ARBA" id="ARBA00022729"/>
    </source>
</evidence>
<keyword evidence="6" id="KW-0732">Signal</keyword>
<sequence length="860" mass="95439">MNNFSGNHIPSFLVSLQNLEYLNLSYSSFEGKVPQGLGNLSNLQYLNLDWNSLTADDINFVSGLSSLKHLGLSGVDLGKAKNWLHSINMLPSLIELHLMDCSLPSIPLFPNINLTSLAVLNLGNNNFNSTIPRWLFNISNIRDLNLGNNDLQGCLTPEMGNLSLLISANLFSNYLECEIPATLGKLCNIRELYLSFNQFSGDVSGVIHSLSAGCAKHSVQLLDLRDNELSGMIPAALGNLLHLESLRIGPSDVRGPIPATIGRLLYLKALDLRYNKLNGSIPESLWGLSKLEVLDLSGNLLDGTVSEHHLLKLTSLTYLYMSDNLLAFDVTSSWIPPPQLRRIGLSSCKVGPRFPGWLQSLWNISVLEMSNASISDTVPDWFDTISSNFFLLDLSYNQIQKSLPKIRKSSTATRRIIYLHSNMFEGPLIPFPPDVAELDISNNLLLGNIPPEIGNLMTEVEIFSLSNNYLNGAIPNSFCNMRQLRALLLSQNQFSGRLPQCWRKLQKLEVLDFSGNLLSGHIPPSLGSPRQLQSLHLENNSFGGQIPISLRNLGFLETLDLSQNNFSGTIPPWIGEELSNLKALSLHSNKFHGNIPEQLCYLSDLSILNLANNNLTGNIPSCFINFTAMITDERSFEEKEDYPIFQSFSYSDSTYGVYVEKLWADINGIQLQYTRTLRFLISIDLSGNHLVGEIPRELTCLTGLRNLNLSRNNLTGEIPLDIGNLTLLASLDLSRNRLSGPIPTSITNLNYLSYLNLSFNRLTGRIPVGKHLQTLEDRSIYIGNGGLCGPPLSSCLEGFPDGHGHPEQRTKDNAEMLWFCGGFGAGFTAGFIGVCGTLYLKASWRNRCFRLVQKCYDMFV</sequence>
<evidence type="ECO:0000313" key="15">
    <source>
        <dbReference type="Proteomes" id="UP001141552"/>
    </source>
</evidence>
<dbReference type="SMART" id="SM00365">
    <property type="entry name" value="LRR_SD22"/>
    <property type="match status" value="5"/>
</dbReference>
<dbReference type="FunFam" id="3.80.10.10:FF:000095">
    <property type="entry name" value="LRR receptor-like serine/threonine-protein kinase GSO1"/>
    <property type="match status" value="1"/>
</dbReference>
<organism evidence="14 15">
    <name type="scientific">Turnera subulata</name>
    <dbReference type="NCBI Taxonomy" id="218843"/>
    <lineage>
        <taxon>Eukaryota</taxon>
        <taxon>Viridiplantae</taxon>
        <taxon>Streptophyta</taxon>
        <taxon>Embryophyta</taxon>
        <taxon>Tracheophyta</taxon>
        <taxon>Spermatophyta</taxon>
        <taxon>Magnoliopsida</taxon>
        <taxon>eudicotyledons</taxon>
        <taxon>Gunneridae</taxon>
        <taxon>Pentapetalae</taxon>
        <taxon>rosids</taxon>
        <taxon>fabids</taxon>
        <taxon>Malpighiales</taxon>
        <taxon>Passifloraceae</taxon>
        <taxon>Turnera</taxon>
    </lineage>
</organism>
<evidence type="ECO:0000256" key="1">
    <source>
        <dbReference type="ARBA" id="ARBA00004251"/>
    </source>
</evidence>
<keyword evidence="9 12" id="KW-0472">Membrane</keyword>
<keyword evidence="5 12" id="KW-0812">Transmembrane</keyword>
<keyword evidence="10" id="KW-0675">Receptor</keyword>
<dbReference type="SUPFAM" id="SSF52075">
    <property type="entry name" value="Outer arm dynein light chain 1"/>
    <property type="match status" value="1"/>
</dbReference>
<dbReference type="Pfam" id="PF13855">
    <property type="entry name" value="LRR_8"/>
    <property type="match status" value="1"/>
</dbReference>
<evidence type="ECO:0000256" key="4">
    <source>
        <dbReference type="ARBA" id="ARBA00022614"/>
    </source>
</evidence>
<dbReference type="PANTHER" id="PTHR48063">
    <property type="entry name" value="LRR RECEPTOR-LIKE KINASE"/>
    <property type="match status" value="1"/>
</dbReference>
<evidence type="ECO:0000313" key="14">
    <source>
        <dbReference type="EMBL" id="KAJ4822275.1"/>
    </source>
</evidence>
<dbReference type="Pfam" id="PF00560">
    <property type="entry name" value="LRR_1"/>
    <property type="match status" value="11"/>
</dbReference>